<dbReference type="EMBL" id="LR589075">
    <property type="protein sequence ID" value="VTO96701.1"/>
    <property type="molecule type" value="Genomic_DNA"/>
</dbReference>
<dbReference type="AlphaFoldDB" id="A0A653EJ93"/>
<organism evidence="1">
    <name type="scientific">Mycobacterium riyadhense</name>
    <dbReference type="NCBI Taxonomy" id="486698"/>
    <lineage>
        <taxon>Bacteria</taxon>
        <taxon>Bacillati</taxon>
        <taxon>Actinomycetota</taxon>
        <taxon>Actinomycetes</taxon>
        <taxon>Mycobacteriales</taxon>
        <taxon>Mycobacteriaceae</taxon>
        <taxon>Mycobacterium</taxon>
    </lineage>
</organism>
<dbReference type="Pfam" id="PF07371">
    <property type="entry name" value="DUF1490"/>
    <property type="match status" value="1"/>
</dbReference>
<accession>A0A653EJ93</accession>
<sequence length="99" mass="10409">MMVLHGLLAKAVPTVVTGVVGVAAYEALRKGVAKVPLRAAAVTVTAWGMRVAREAERKASESAEQARLKAADVIAEAKERVGEPVTPLLVADSDNDHDH</sequence>
<reference evidence="1" key="1">
    <citation type="submission" date="2019-05" db="EMBL/GenBank/DDBJ databases">
        <authorList>
            <person name="Naeem R."/>
            <person name="Antony C."/>
            <person name="Guan Q."/>
        </authorList>
    </citation>
    <scope>NUCLEOTIDE SEQUENCE</scope>
    <source>
        <strain evidence="1">2</strain>
    </source>
</reference>
<evidence type="ECO:0000313" key="1">
    <source>
        <dbReference type="EMBL" id="VTO96701.1"/>
    </source>
</evidence>
<name>A0A653EJ93_9MYCO</name>
<gene>
    <name evidence="1" type="ORF">BIN_B_01677</name>
</gene>
<protein>
    <recommendedName>
        <fullName evidence="2">DUF1490 family protein</fullName>
    </recommendedName>
</protein>
<evidence type="ECO:0008006" key="2">
    <source>
        <dbReference type="Google" id="ProtNLM"/>
    </source>
</evidence>
<dbReference type="InterPro" id="IPR009963">
    <property type="entry name" value="DUF1490"/>
</dbReference>
<proteinExistence type="predicted"/>